<dbReference type="OrthoDB" id="271448at2759"/>
<dbReference type="InterPro" id="IPR036390">
    <property type="entry name" value="WH_DNA-bd_sf"/>
</dbReference>
<dbReference type="GO" id="GO:0003676">
    <property type="term" value="F:nucleic acid binding"/>
    <property type="evidence" value="ECO:0007669"/>
    <property type="project" value="InterPro"/>
</dbReference>
<evidence type="ECO:0000256" key="3">
    <source>
        <dbReference type="ARBA" id="ARBA00022448"/>
    </source>
</evidence>
<comment type="caution">
    <text evidence="10">The sequence shown here is derived from an EMBL/GenBank/DDBJ whole genome shotgun (WGS) entry which is preliminary data.</text>
</comment>
<dbReference type="SUPFAM" id="SSF50729">
    <property type="entry name" value="PH domain-like"/>
    <property type="match status" value="1"/>
</dbReference>
<evidence type="ECO:0000256" key="6">
    <source>
        <dbReference type="ARBA" id="ARBA00023054"/>
    </source>
</evidence>
<protein>
    <recommendedName>
        <fullName evidence="7">ESCRT-II complex subunit VPS36</fullName>
    </recommendedName>
</protein>
<dbReference type="InterPro" id="IPR040608">
    <property type="entry name" value="Snf8/Vps36"/>
</dbReference>
<dbReference type="Proteomes" id="UP000758155">
    <property type="component" value="Unassembled WGS sequence"/>
</dbReference>
<dbReference type="GO" id="GO:0043328">
    <property type="term" value="P:protein transport to vacuole involved in ubiquitin-dependent protein catabolic process via the multivesicular body sorting pathway"/>
    <property type="evidence" value="ECO:0007669"/>
    <property type="project" value="TreeGrafter"/>
</dbReference>
<dbReference type="GO" id="GO:0000814">
    <property type="term" value="C:ESCRT II complex"/>
    <property type="evidence" value="ECO:0007669"/>
    <property type="project" value="InterPro"/>
</dbReference>
<accession>A0A9P4WWA0</accession>
<dbReference type="InterPro" id="IPR036397">
    <property type="entry name" value="RNaseH_sf"/>
</dbReference>
<dbReference type="FunFam" id="1.10.10.10:FF:000527">
    <property type="entry name" value="Vacuolar protein sorting protein (Vps36), putative"/>
    <property type="match status" value="1"/>
</dbReference>
<reference evidence="10" key="1">
    <citation type="submission" date="2019-04" db="EMBL/GenBank/DDBJ databases">
        <title>Sequencing of skin fungus with MAO and IRED activity.</title>
        <authorList>
            <person name="Marsaioli A.J."/>
            <person name="Bonatto J.M.C."/>
            <person name="Reis Junior O."/>
        </authorList>
    </citation>
    <scope>NUCLEOTIDE SEQUENCE</scope>
    <source>
        <strain evidence="10">28M1</strain>
    </source>
</reference>
<feature type="domain" description="GLUE N-terminal" evidence="9">
    <location>
        <begin position="6"/>
        <end position="215"/>
    </location>
</feature>
<keyword evidence="11" id="KW-1185">Reference proteome</keyword>
<keyword evidence="6" id="KW-0175">Coiled coil</keyword>
<organism evidence="10 11">
    <name type="scientific">Didymella heteroderae</name>
    <dbReference type="NCBI Taxonomy" id="1769908"/>
    <lineage>
        <taxon>Eukaryota</taxon>
        <taxon>Fungi</taxon>
        <taxon>Dikarya</taxon>
        <taxon>Ascomycota</taxon>
        <taxon>Pezizomycotina</taxon>
        <taxon>Dothideomycetes</taxon>
        <taxon>Pleosporomycetidae</taxon>
        <taxon>Pleosporales</taxon>
        <taxon>Pleosporineae</taxon>
        <taxon>Didymellaceae</taxon>
        <taxon>Didymella</taxon>
    </lineage>
</organism>
<keyword evidence="3" id="KW-0813">Transport</keyword>
<dbReference type="AlphaFoldDB" id="A0A9P4WWA0"/>
<evidence type="ECO:0000256" key="8">
    <source>
        <dbReference type="SAM" id="MobiDB-lite"/>
    </source>
</evidence>
<dbReference type="PANTHER" id="PTHR13128">
    <property type="entry name" value="VACUOLAR PROTEIN-SORTING-ASSOCIATED PROTEIN 36"/>
    <property type="match status" value="1"/>
</dbReference>
<dbReference type="InterPro" id="IPR021648">
    <property type="entry name" value="GLUE_dom"/>
</dbReference>
<evidence type="ECO:0000256" key="4">
    <source>
        <dbReference type="ARBA" id="ARBA00022753"/>
    </source>
</evidence>
<comment type="subcellular location">
    <subcellularLocation>
        <location evidence="1">Endosome</location>
    </subcellularLocation>
</comment>
<proteinExistence type="inferred from homology"/>
<dbReference type="SUPFAM" id="SSF46785">
    <property type="entry name" value="Winged helix' DNA-binding domain"/>
    <property type="match status" value="1"/>
</dbReference>
<name>A0A9P4WWA0_9PLEO</name>
<evidence type="ECO:0000313" key="10">
    <source>
        <dbReference type="EMBL" id="KAF3043757.1"/>
    </source>
</evidence>
<gene>
    <name evidence="10" type="ORF">E8E12_009709</name>
</gene>
<evidence type="ECO:0000259" key="9">
    <source>
        <dbReference type="PROSITE" id="PS51495"/>
    </source>
</evidence>
<dbReference type="Gene3D" id="1.10.10.10">
    <property type="entry name" value="Winged helix-like DNA-binding domain superfamily/Winged helix DNA-binding domain"/>
    <property type="match status" value="2"/>
</dbReference>
<evidence type="ECO:0000313" key="11">
    <source>
        <dbReference type="Proteomes" id="UP000758155"/>
    </source>
</evidence>
<evidence type="ECO:0000256" key="7">
    <source>
        <dbReference type="ARBA" id="ARBA00030114"/>
    </source>
</evidence>
<dbReference type="GO" id="GO:0032266">
    <property type="term" value="F:phosphatidylinositol-3-phosphate binding"/>
    <property type="evidence" value="ECO:0007669"/>
    <property type="project" value="InterPro"/>
</dbReference>
<dbReference type="InterPro" id="IPR036388">
    <property type="entry name" value="WH-like_DNA-bd_sf"/>
</dbReference>
<dbReference type="Pfam" id="PF11605">
    <property type="entry name" value="Vps36_ESCRT-II"/>
    <property type="match status" value="1"/>
</dbReference>
<dbReference type="Gene3D" id="3.30.420.10">
    <property type="entry name" value="Ribonuclease H-like superfamily/Ribonuclease H"/>
    <property type="match status" value="1"/>
</dbReference>
<dbReference type="PANTHER" id="PTHR13128:SF12">
    <property type="entry name" value="VACUOLAR PROTEIN-SORTING-ASSOCIATED PROTEIN 36"/>
    <property type="match status" value="1"/>
</dbReference>
<dbReference type="FunFam" id="1.10.10.10:FF:000165">
    <property type="entry name" value="Vacuolar protein sorting protein (Vps36)"/>
    <property type="match status" value="1"/>
</dbReference>
<dbReference type="InterPro" id="IPR003165">
    <property type="entry name" value="Piwi"/>
</dbReference>
<keyword evidence="4" id="KW-0967">Endosome</keyword>
<dbReference type="Pfam" id="PF04157">
    <property type="entry name" value="EAP30"/>
    <property type="match status" value="1"/>
</dbReference>
<feature type="region of interest" description="Disordered" evidence="8">
    <location>
        <begin position="669"/>
        <end position="692"/>
    </location>
</feature>
<dbReference type="Gene3D" id="6.10.140.260">
    <property type="match status" value="1"/>
</dbReference>
<comment type="similarity">
    <text evidence="2">Belongs to the VPS36 family.</text>
</comment>
<sequence length="1220" mass="134880">MFLHQLDLTTALRPSLLPEETLLFVQDAVGLYEGKFKIPQYQNGQAYLTSHRVCYVDHAEPRKNSVAIFLKDVEKPDFYAGFLKSSPKITLFPKPANQLSRGLNAPAAPSPSSGSPERRNSPAPPPSISASWNHPSLFNCELCGASLTTAVDKRLDQVAEIRRVDSPGPSLSTSIQTTAIECIKLSFRSGGEKIFYERLKNALVQRKWLLQSAPPIPKPRPNSGAFENSYSARSGKSSAEIERPRVVGIAGLERRGLEQRQNNEAMIGNAFEDLEALMTSAKEIIALAEQFAQQANLGTNGNSEDNALASQSASALGLITTKDMLGSGSESLYVSELSRNLAEWLTDDTRGVLRKGGGIMTLVDLWAMFNRARGGVELVSPADFEKAARMWDALKLPIRLRQFKSGLLVVQGRDRTDEKTIASLLTWLKSLHSQMPGSDVSWDWQLFGRGVTAQETAEKFGWSVGVAIEELEMAEEAGALCREQSLDGFRFWENWLVKMPGAWSSNPGGHNFVGPTGHFIPPPALPPILPSKSHPGDTQPPAVLNSPGPGAFAVVPDAGAFNLHAIKALKSHSKTAIGRLTYRLEKAPEVLVVDLSIEQKSSNERDVEQYDPIRGCRLRRKAAKEWLDRLRITQLHKILAIIKIGARSGGKYVDARVIFPLENSRQKKEIENSISPDRKALESTKKGHSDQARTTIHCKAAINESPESYRMDAKVDARLPNLRTPTEPNKQKVNSEQFPVRIRTQPSIDTRKNLVHVDFDMVPYLSKPSRVSHSLAKVLGTKNLTTKLIEENLTALQYTLCGLHAQCTYRPEKIDKAGRAKFSKLEAGDQSGREIQIQDAQPHDIPDFELGDQKIKTEVADYFSNMPLNKALPFVKDNTGAWIPVELLRFEGDQPLLSFGHRNEDLRKRAQEFLKACGVEYLNFTATEMFRQCGTNGAQKDWVSVRAMVLEKVGLLQVGYSDPHVDVVLKGALEQRYSHVVSGLALASTFNKYPLVTLADLKDIKVLIVVLDEGDGATTPVKQVIAHLHRMAAIDLGVPLICSTLSNLKKKIFEAVRAQGWVPADLYAKIDCLLGLTQITRPTLRTSLQDGNMIIAGAHVARNCSGKVYGPTIAAMVARKTNAGLQYAGSVRVQRGNDADSMTSQPKLDIEQFGKMMFELFQQWQKQNAPPLHMIFFRDSIDFDNPISRDECKKIQQAYSAAFPTVQSSLDIAIKDDSDT</sequence>
<dbReference type="GO" id="GO:0043130">
    <property type="term" value="F:ubiquitin binding"/>
    <property type="evidence" value="ECO:0007669"/>
    <property type="project" value="InterPro"/>
</dbReference>
<dbReference type="Gene3D" id="2.30.29.30">
    <property type="entry name" value="Pleckstrin-homology domain (PH domain)/Phosphotyrosine-binding domain (PTB)"/>
    <property type="match status" value="1"/>
</dbReference>
<dbReference type="InterPro" id="IPR037855">
    <property type="entry name" value="Vps36"/>
</dbReference>
<feature type="compositionally biased region" description="Basic and acidic residues" evidence="8">
    <location>
        <begin position="669"/>
        <end position="691"/>
    </location>
</feature>
<feature type="compositionally biased region" description="Low complexity" evidence="8">
    <location>
        <begin position="105"/>
        <end position="115"/>
    </location>
</feature>
<evidence type="ECO:0000256" key="1">
    <source>
        <dbReference type="ARBA" id="ARBA00004177"/>
    </source>
</evidence>
<dbReference type="GO" id="GO:0031902">
    <property type="term" value="C:late endosome membrane"/>
    <property type="evidence" value="ECO:0007669"/>
    <property type="project" value="TreeGrafter"/>
</dbReference>
<dbReference type="PROSITE" id="PS51495">
    <property type="entry name" value="GLUE"/>
    <property type="match status" value="1"/>
</dbReference>
<evidence type="ECO:0000256" key="2">
    <source>
        <dbReference type="ARBA" id="ARBA00009697"/>
    </source>
</evidence>
<dbReference type="InterPro" id="IPR011993">
    <property type="entry name" value="PH-like_dom_sf"/>
</dbReference>
<feature type="region of interest" description="Disordered" evidence="8">
    <location>
        <begin position="100"/>
        <end position="128"/>
    </location>
</feature>
<dbReference type="EMBL" id="SWKV01000011">
    <property type="protein sequence ID" value="KAF3043757.1"/>
    <property type="molecule type" value="Genomic_DNA"/>
</dbReference>
<evidence type="ECO:0000256" key="5">
    <source>
        <dbReference type="ARBA" id="ARBA00022927"/>
    </source>
</evidence>
<keyword evidence="5" id="KW-0653">Protein transport</keyword>
<dbReference type="Pfam" id="PF02171">
    <property type="entry name" value="Piwi"/>
    <property type="match status" value="1"/>
</dbReference>